<dbReference type="Gene3D" id="3.90.1310.10">
    <property type="entry name" value="Penicillin-binding protein 2a (Domain 2)"/>
    <property type="match status" value="1"/>
</dbReference>
<dbReference type="Gene3D" id="3.40.710.10">
    <property type="entry name" value="DD-peptidase/beta-lactamase superfamily"/>
    <property type="match status" value="1"/>
</dbReference>
<dbReference type="Pfam" id="PF00905">
    <property type="entry name" value="Transpeptidase"/>
    <property type="match status" value="1"/>
</dbReference>
<evidence type="ECO:0000256" key="3">
    <source>
        <dbReference type="ARBA" id="ARBA00023136"/>
    </source>
</evidence>
<feature type="signal peptide" evidence="5">
    <location>
        <begin position="1"/>
        <end position="24"/>
    </location>
</feature>
<dbReference type="PANTHER" id="PTHR30627:SF24">
    <property type="entry name" value="PENICILLIN-BINDING PROTEIN 4B"/>
    <property type="match status" value="1"/>
</dbReference>
<dbReference type="Pfam" id="PF03717">
    <property type="entry name" value="PBP_dimer"/>
    <property type="match status" value="1"/>
</dbReference>
<feature type="domain" description="NTF2-like N-terminal transpeptidase" evidence="8">
    <location>
        <begin position="31"/>
        <end position="139"/>
    </location>
</feature>
<dbReference type="InterPro" id="IPR001460">
    <property type="entry name" value="PCN-bd_Tpept"/>
</dbReference>
<evidence type="ECO:0000256" key="1">
    <source>
        <dbReference type="ARBA" id="ARBA00004370"/>
    </source>
</evidence>
<dbReference type="RefSeq" id="WP_017575186.1">
    <property type="nucleotide sequence ID" value="NZ_BMXL01000003.1"/>
</dbReference>
<evidence type="ECO:0000256" key="4">
    <source>
        <dbReference type="SAM" id="MobiDB-lite"/>
    </source>
</evidence>
<evidence type="ECO:0000313" key="9">
    <source>
        <dbReference type="EMBL" id="GHD18217.1"/>
    </source>
</evidence>
<evidence type="ECO:0000256" key="2">
    <source>
        <dbReference type="ARBA" id="ARBA00007171"/>
    </source>
</evidence>
<dbReference type="Pfam" id="PF05223">
    <property type="entry name" value="MecA_N"/>
    <property type="match status" value="1"/>
</dbReference>
<comment type="caution">
    <text evidence="9">The sequence shown here is derived from an EMBL/GenBank/DDBJ whole genome shotgun (WGS) entry which is preliminary data.</text>
</comment>
<feature type="domain" description="Penicillin-binding protein dimerisation" evidence="7">
    <location>
        <begin position="150"/>
        <end position="311"/>
    </location>
</feature>
<dbReference type="AlphaFoldDB" id="A0A919CFM2"/>
<dbReference type="Proteomes" id="UP000654947">
    <property type="component" value="Unassembled WGS sequence"/>
</dbReference>
<keyword evidence="10" id="KW-1185">Reference proteome</keyword>
<sequence length="646" mass="67850">MSPRPLGRIAAAGTGLLATMSLVACTPHPSPEVAVRSFLLAWQDGDYAEAARYTDGEASEVESTLADVHDQLDLASLRFDLGPISEEGESATAEFEANADLGIGDPTWTYTGQMPLQWGPDGWEISWSPSVIHPELGEGERLAVSYQSQERGQILDREGSPLVTPDSVTAFGVLPSQMKDKEEGVAELAELLDEDPDPLVQRVRSAPPEEFQPLVLLRDDNVDASLLRQASGIDGVDTQEVEVNMTPALAPSLVGEVAGTSEHRVSARVPGPYQAGDTVGLSGLQSIFQNELAGSATTQVVALDTDGEATDVLDSWEGELSGQIRTTLDSGVQRAAESAVETLPGNGYMVAVDPGNGEILAATNGSESSTDDGALNGSFPPGPIFTLVSTMAGLESGAVTRETTSECAAQAEVGGRTFVNPSQGYLAGEPDLVRNLAYACTVAYAQFADQVGADNIADTAGRFGIGADWQLPLPSNPGSVDINDDEADVASAMIGEHGIEVSPLSMALAAGAISDGNWHAPTLIPEEGPAPEEESPFQEEHLEVVREGMRDAVDQRMMPELAVGGPDLHGQWSRVEGEELSLHWFVGYKDDIAFALVAEVDPSVSLWQPYAVLGAQSFLTELGSAGAGEQGPPVQEPNGAELPGPE</sequence>
<evidence type="ECO:0000259" key="8">
    <source>
        <dbReference type="Pfam" id="PF05223"/>
    </source>
</evidence>
<dbReference type="InterPro" id="IPR032710">
    <property type="entry name" value="NTF2-like_dom_sf"/>
</dbReference>
<feature type="chain" id="PRO_5037985214" evidence="5">
    <location>
        <begin position="25"/>
        <end position="646"/>
    </location>
</feature>
<dbReference type="PROSITE" id="PS51257">
    <property type="entry name" value="PROKAR_LIPOPROTEIN"/>
    <property type="match status" value="1"/>
</dbReference>
<dbReference type="PANTHER" id="PTHR30627">
    <property type="entry name" value="PEPTIDOGLYCAN D,D-TRANSPEPTIDASE"/>
    <property type="match status" value="1"/>
</dbReference>
<name>A0A919CFM2_9ACTN</name>
<dbReference type="SUPFAM" id="SSF56519">
    <property type="entry name" value="Penicillin binding protein dimerisation domain"/>
    <property type="match status" value="1"/>
</dbReference>
<dbReference type="InterPro" id="IPR050515">
    <property type="entry name" value="Beta-lactam/transpept"/>
</dbReference>
<comment type="similarity">
    <text evidence="2">Belongs to the transpeptidase family.</text>
</comment>
<dbReference type="GO" id="GO:0071972">
    <property type="term" value="F:peptidoglycan L,D-transpeptidase activity"/>
    <property type="evidence" value="ECO:0007669"/>
    <property type="project" value="TreeGrafter"/>
</dbReference>
<evidence type="ECO:0000259" key="7">
    <source>
        <dbReference type="Pfam" id="PF03717"/>
    </source>
</evidence>
<evidence type="ECO:0000259" key="6">
    <source>
        <dbReference type="Pfam" id="PF00905"/>
    </source>
</evidence>
<dbReference type="GO" id="GO:0005886">
    <property type="term" value="C:plasma membrane"/>
    <property type="evidence" value="ECO:0007669"/>
    <property type="project" value="TreeGrafter"/>
</dbReference>
<dbReference type="SUPFAM" id="SSF56601">
    <property type="entry name" value="beta-lactamase/transpeptidase-like"/>
    <property type="match status" value="1"/>
</dbReference>
<accession>A0A919CFM2</accession>
<dbReference type="InterPro" id="IPR007887">
    <property type="entry name" value="MecA_N"/>
</dbReference>
<proteinExistence type="inferred from homology"/>
<feature type="domain" description="Penicillin-binding protein transpeptidase" evidence="6">
    <location>
        <begin position="347"/>
        <end position="556"/>
    </location>
</feature>
<keyword evidence="3" id="KW-0472">Membrane</keyword>
<dbReference type="GO" id="GO:0071555">
    <property type="term" value="P:cell wall organization"/>
    <property type="evidence" value="ECO:0007669"/>
    <property type="project" value="TreeGrafter"/>
</dbReference>
<evidence type="ECO:0000313" key="10">
    <source>
        <dbReference type="Proteomes" id="UP000654947"/>
    </source>
</evidence>
<dbReference type="InterPro" id="IPR012338">
    <property type="entry name" value="Beta-lactam/transpept-like"/>
</dbReference>
<protein>
    <submittedName>
        <fullName evidence="9">Penicillin-binding protein</fullName>
    </submittedName>
</protein>
<dbReference type="InterPro" id="IPR005311">
    <property type="entry name" value="PBP_dimer"/>
</dbReference>
<evidence type="ECO:0000256" key="5">
    <source>
        <dbReference type="SAM" id="SignalP"/>
    </source>
</evidence>
<comment type="subcellular location">
    <subcellularLocation>
        <location evidence="1">Membrane</location>
    </subcellularLocation>
</comment>
<dbReference type="GO" id="GO:0008658">
    <property type="term" value="F:penicillin binding"/>
    <property type="evidence" value="ECO:0007669"/>
    <property type="project" value="InterPro"/>
</dbReference>
<gene>
    <name evidence="9" type="ORF">GCM10007147_07960</name>
</gene>
<reference evidence="9 10" key="1">
    <citation type="journal article" date="2014" name="Int. J. Syst. Evol. Microbiol.">
        <title>Complete genome sequence of Corynebacterium casei LMG S-19264T (=DSM 44701T), isolated from a smear-ripened cheese.</title>
        <authorList>
            <consortium name="US DOE Joint Genome Institute (JGI-PGF)"/>
            <person name="Walter F."/>
            <person name="Albersmeier A."/>
            <person name="Kalinowski J."/>
            <person name="Ruckert C."/>
        </authorList>
    </citation>
    <scope>NUCLEOTIDE SEQUENCE [LARGE SCALE GENOMIC DNA]</scope>
    <source>
        <strain evidence="9 10">KCTC 19473</strain>
    </source>
</reference>
<dbReference type="GO" id="GO:0046677">
    <property type="term" value="P:response to antibiotic"/>
    <property type="evidence" value="ECO:0007669"/>
    <property type="project" value="InterPro"/>
</dbReference>
<keyword evidence="5" id="KW-0732">Signal</keyword>
<feature type="region of interest" description="Disordered" evidence="4">
    <location>
        <begin position="623"/>
        <end position="646"/>
    </location>
</feature>
<dbReference type="EMBL" id="BMXL01000003">
    <property type="protein sequence ID" value="GHD18217.1"/>
    <property type="molecule type" value="Genomic_DNA"/>
</dbReference>
<dbReference type="SUPFAM" id="SSF54427">
    <property type="entry name" value="NTF2-like"/>
    <property type="match status" value="1"/>
</dbReference>
<dbReference type="InterPro" id="IPR036138">
    <property type="entry name" value="PBP_dimer_sf"/>
</dbReference>
<organism evidence="9 10">
    <name type="scientific">Nocardiopsis kunsanensis</name>
    <dbReference type="NCBI Taxonomy" id="141693"/>
    <lineage>
        <taxon>Bacteria</taxon>
        <taxon>Bacillati</taxon>
        <taxon>Actinomycetota</taxon>
        <taxon>Actinomycetes</taxon>
        <taxon>Streptosporangiales</taxon>
        <taxon>Nocardiopsidaceae</taxon>
        <taxon>Nocardiopsis</taxon>
    </lineage>
</organism>